<evidence type="ECO:0000256" key="14">
    <source>
        <dbReference type="ARBA" id="ARBA00023303"/>
    </source>
</evidence>
<evidence type="ECO:0000256" key="8">
    <source>
        <dbReference type="ARBA" id="ARBA00023065"/>
    </source>
</evidence>
<feature type="transmembrane region" description="Helical" evidence="20">
    <location>
        <begin position="813"/>
        <end position="838"/>
    </location>
</feature>
<evidence type="ECO:0000256" key="1">
    <source>
        <dbReference type="ARBA" id="ARBA00004651"/>
    </source>
</evidence>
<dbReference type="Gene3D" id="3.40.190.10">
    <property type="entry name" value="Periplasmic binding protein-like II"/>
    <property type="match status" value="2"/>
</dbReference>
<dbReference type="SUPFAM" id="SSF53822">
    <property type="entry name" value="Periplasmic binding protein-like I"/>
    <property type="match status" value="1"/>
</dbReference>
<feature type="disulfide bond" evidence="18">
    <location>
        <begin position="734"/>
        <end position="792"/>
    </location>
</feature>
<evidence type="ECO:0000256" key="4">
    <source>
        <dbReference type="ARBA" id="ARBA00022475"/>
    </source>
</evidence>
<dbReference type="InterPro" id="IPR019594">
    <property type="entry name" value="Glu/Gly-bd"/>
</dbReference>
<dbReference type="Pfam" id="PF01094">
    <property type="entry name" value="ANF_receptor"/>
    <property type="match status" value="1"/>
</dbReference>
<evidence type="ECO:0000256" key="20">
    <source>
        <dbReference type="SAM" id="Phobius"/>
    </source>
</evidence>
<feature type="site" description="Crucial to convey clamshell closure to channel opening" evidence="17">
    <location>
        <position position="650"/>
    </location>
</feature>
<dbReference type="RefSeq" id="XP_023937960.2">
    <property type="nucleotide sequence ID" value="XM_024082192.2"/>
</dbReference>
<evidence type="ECO:0000256" key="9">
    <source>
        <dbReference type="ARBA" id="ARBA00023136"/>
    </source>
</evidence>
<feature type="compositionally biased region" description="Basic and acidic residues" evidence="19">
    <location>
        <begin position="893"/>
        <end position="914"/>
    </location>
</feature>
<keyword evidence="10" id="KW-0675">Receptor</keyword>
<accession>A0A6J1MQP0</accession>
<evidence type="ECO:0000256" key="19">
    <source>
        <dbReference type="SAM" id="MobiDB-lite"/>
    </source>
</evidence>
<feature type="binding site" evidence="16">
    <location>
        <position position="722"/>
    </location>
    <ligand>
        <name>L-glutamate</name>
        <dbReference type="ChEBI" id="CHEBI:29985"/>
    </ligand>
</feature>
<protein>
    <submittedName>
        <fullName evidence="25">Glutamate receptor ionotropic, kainate 2-like</fullName>
    </submittedName>
</protein>
<reference evidence="25" key="1">
    <citation type="submission" date="2025-08" db="UniProtKB">
        <authorList>
            <consortium name="RefSeq"/>
        </authorList>
    </citation>
    <scope>IDENTIFICATION</scope>
</reference>
<feature type="transmembrane region" description="Helical" evidence="20">
    <location>
        <begin position="622"/>
        <end position="643"/>
    </location>
</feature>
<dbReference type="InterPro" id="IPR001828">
    <property type="entry name" value="ANF_lig-bd_rcpt"/>
</dbReference>
<feature type="binding site" evidence="16">
    <location>
        <position position="673"/>
    </location>
    <ligand>
        <name>L-glutamate</name>
        <dbReference type="ChEBI" id="CHEBI:29985"/>
    </ligand>
</feature>
<comment type="subcellular location">
    <subcellularLocation>
        <location evidence="1">Cell membrane</location>
        <topology evidence="1">Multi-pass membrane protein</topology>
    </subcellularLocation>
    <subcellularLocation>
        <location evidence="15">Postsynaptic cell membrane</location>
    </subcellularLocation>
</comment>
<dbReference type="PRINTS" id="PR00177">
    <property type="entry name" value="NMDARECEPTOR"/>
</dbReference>
<evidence type="ECO:0000259" key="22">
    <source>
        <dbReference type="SMART" id="SM00079"/>
    </source>
</evidence>
<evidence type="ECO:0000256" key="18">
    <source>
        <dbReference type="PIRSR" id="PIRSR601508-3"/>
    </source>
</evidence>
<feature type="compositionally biased region" description="Polar residues" evidence="19">
    <location>
        <begin position="939"/>
        <end position="951"/>
    </location>
</feature>
<dbReference type="InterPro" id="IPR015683">
    <property type="entry name" value="Ionotropic_Glu_rcpt"/>
</dbReference>
<dbReference type="Gene3D" id="3.40.50.2300">
    <property type="match status" value="2"/>
</dbReference>
<dbReference type="InterPro" id="IPR001320">
    <property type="entry name" value="Iontro_rcpt_C"/>
</dbReference>
<evidence type="ECO:0000259" key="23">
    <source>
        <dbReference type="SMART" id="SM00918"/>
    </source>
</evidence>
<keyword evidence="9 20" id="KW-0472">Membrane</keyword>
<evidence type="ECO:0000256" key="13">
    <source>
        <dbReference type="ARBA" id="ARBA00023286"/>
    </source>
</evidence>
<evidence type="ECO:0000256" key="16">
    <source>
        <dbReference type="PIRSR" id="PIRSR601508-1"/>
    </source>
</evidence>
<keyword evidence="13" id="KW-1071">Ligand-gated ion channel</keyword>
<gene>
    <name evidence="25" type="primary">LOC112045837</name>
</gene>
<evidence type="ECO:0000313" key="24">
    <source>
        <dbReference type="Proteomes" id="UP001652582"/>
    </source>
</evidence>
<evidence type="ECO:0000256" key="15">
    <source>
        <dbReference type="ARBA" id="ARBA00034100"/>
    </source>
</evidence>
<dbReference type="AlphaFoldDB" id="A0A6J1MQP0"/>
<evidence type="ECO:0000256" key="2">
    <source>
        <dbReference type="ARBA" id="ARBA00008685"/>
    </source>
</evidence>
<dbReference type="SMART" id="SM00918">
    <property type="entry name" value="Lig_chan-Glu_bd"/>
    <property type="match status" value="1"/>
</dbReference>
<feature type="binding site" evidence="16">
    <location>
        <position position="500"/>
    </location>
    <ligand>
        <name>L-glutamate</name>
        <dbReference type="ChEBI" id="CHEBI:29985"/>
    </ligand>
</feature>
<keyword evidence="6 20" id="KW-1133">Transmembrane helix</keyword>
<keyword evidence="21" id="KW-0732">Signal</keyword>
<dbReference type="SMART" id="SM00079">
    <property type="entry name" value="PBPe"/>
    <property type="match status" value="1"/>
</dbReference>
<dbReference type="CDD" id="cd06382">
    <property type="entry name" value="PBP1_iGluR_Kainate"/>
    <property type="match status" value="1"/>
</dbReference>
<keyword evidence="14" id="KW-0407">Ion channel</keyword>
<feature type="site" description="Interaction with the cone snail toxin Con-ikot-ikot" evidence="17">
    <location>
        <position position="678"/>
    </location>
</feature>
<evidence type="ECO:0000256" key="6">
    <source>
        <dbReference type="ARBA" id="ARBA00022989"/>
    </source>
</evidence>
<dbReference type="InterPro" id="IPR028082">
    <property type="entry name" value="Peripla_BP_I"/>
</dbReference>
<keyword evidence="5 20" id="KW-0812">Transmembrane</keyword>
<feature type="domain" description="Ionotropic glutamate receptor L-glutamate and glycine-binding" evidence="23">
    <location>
        <begin position="424"/>
        <end position="489"/>
    </location>
</feature>
<evidence type="ECO:0000256" key="10">
    <source>
        <dbReference type="ARBA" id="ARBA00023170"/>
    </source>
</evidence>
<keyword evidence="11" id="KW-0325">Glycoprotein</keyword>
<dbReference type="SUPFAM" id="SSF81324">
    <property type="entry name" value="Voltage-gated potassium channels"/>
    <property type="match status" value="1"/>
</dbReference>
<sequence>MYAKLKCLQCLIILNGLFYVQGERTIGAIIDDGSFLFEAAFNVAITAASENEESPFAASVVRTPPGDIMEAETAMCTLLESNIFGVYGPKTKSTLHHVQSIADFLEIPQLIAEPVETLNRNWTAVNLYPNHIAYSQIFADIIKIKAWDEFTIIYEGSEHLPFIDNIISLQELDSEVKMVILVVQLPDGDDYRSQLKTVKASGSLNYVISCGIDKLPLILQQIQQVGLMSDDHSYIIMDPDFQTIDIEPYKHGGSNITGIRFFDPELEDIQNFITSLNAKVKELSEGQIENAVAENGLTLNLALVYDSVILYTAAINAMGLEEGAENITCDSDDSWTFGSTLINHVRTMEIDGLTGLIKFDEEGLRSELEVDVLEVMAHGFEKIGSWTTEDGFTESRKIVPPVEQEGSDSMKGKHFIVITALSAPYGMLKESSKQLEGNDRYEGFGIEIIEELAKMNEFNYTFDIQVDGVYGSYDSKTGKWTGMMEKIMDGRVDFAITDLTITAARQKAVDFTSPFMNLGITILYKKPTKQPPDLFSFISPFSYQVWGYLAGAYVGVSALLFLLGRFAPEEWQNPYPCIEEPETLDNQWTFANSFWFTLGSVLTQGSEIAPIAVSTRMAGSMWWFFTLIMVSSYTANLAAFLTVESKFYAIKSVSDLANNPYEISYGAKKGGATYSFFKESDNILYQKMYQYMDAHPEMMPPTNDIGLERVKSETENYAFLMESSSIEYLVERNCDVAQVGGLLDSKGYGIAMKKNSPYRQPMSESILQLQEQGKISRMKDKWWKEKRGGGVCADDDEGSGDAQPLVLANVGGVFIVLAAGSGMAVICAFVEMMFDVWLTARRVKVSFKEELIAELKFIFSFSGDVKPVRHRESTGSGSKESKKEEEKEEDDVESHRESQNRDELAPSRHSERSSHSHHNSHSRRQSNAIQMARMRKYSRQYSNKSQLIPEN</sequence>
<dbReference type="Proteomes" id="UP001652582">
    <property type="component" value="Chromosome 13"/>
</dbReference>
<dbReference type="Pfam" id="PF10613">
    <property type="entry name" value="Lig_chan-Glu_bd"/>
    <property type="match status" value="1"/>
</dbReference>
<dbReference type="KEGG" id="bany:112045837"/>
<dbReference type="GO" id="GO:0038023">
    <property type="term" value="F:signaling receptor activity"/>
    <property type="evidence" value="ECO:0007669"/>
    <property type="project" value="InterPro"/>
</dbReference>
<dbReference type="Pfam" id="PF00060">
    <property type="entry name" value="Lig_chan"/>
    <property type="match status" value="1"/>
</dbReference>
<proteinExistence type="inferred from homology"/>
<dbReference type="GeneID" id="112045837"/>
<evidence type="ECO:0000256" key="21">
    <source>
        <dbReference type="SAM" id="SignalP"/>
    </source>
</evidence>
<evidence type="ECO:0000256" key="3">
    <source>
        <dbReference type="ARBA" id="ARBA00022448"/>
    </source>
</evidence>
<keyword evidence="24" id="KW-1185">Reference proteome</keyword>
<dbReference type="OrthoDB" id="5984008at2759"/>
<dbReference type="Gene3D" id="1.10.287.70">
    <property type="match status" value="1"/>
</dbReference>
<evidence type="ECO:0000256" key="5">
    <source>
        <dbReference type="ARBA" id="ARBA00022692"/>
    </source>
</evidence>
<feature type="region of interest" description="Disordered" evidence="19">
    <location>
        <begin position="867"/>
        <end position="951"/>
    </location>
</feature>
<evidence type="ECO:0000256" key="11">
    <source>
        <dbReference type="ARBA" id="ARBA00023180"/>
    </source>
</evidence>
<keyword evidence="3" id="KW-0813">Transport</keyword>
<dbReference type="GO" id="GO:0045211">
    <property type="term" value="C:postsynaptic membrane"/>
    <property type="evidence" value="ECO:0007669"/>
    <property type="project" value="UniProtKB-SubCell"/>
</dbReference>
<feature type="transmembrane region" description="Helical" evidence="20">
    <location>
        <begin position="545"/>
        <end position="563"/>
    </location>
</feature>
<dbReference type="InterPro" id="IPR001508">
    <property type="entry name" value="Iono_Glu_rcpt_met"/>
</dbReference>
<evidence type="ECO:0000256" key="7">
    <source>
        <dbReference type="ARBA" id="ARBA00023018"/>
    </source>
</evidence>
<keyword evidence="8" id="KW-0406">Ion transport</keyword>
<keyword evidence="12" id="KW-0628">Postsynaptic cell membrane</keyword>
<evidence type="ECO:0000256" key="12">
    <source>
        <dbReference type="ARBA" id="ARBA00023257"/>
    </source>
</evidence>
<dbReference type="SUPFAM" id="SSF53850">
    <property type="entry name" value="Periplasmic binding protein-like II"/>
    <property type="match status" value="1"/>
</dbReference>
<feature type="binding site" evidence="16">
    <location>
        <position position="505"/>
    </location>
    <ligand>
        <name>L-glutamate</name>
        <dbReference type="ChEBI" id="CHEBI:29985"/>
    </ligand>
</feature>
<dbReference type="GO" id="GO:0015276">
    <property type="term" value="F:ligand-gated monoatomic ion channel activity"/>
    <property type="evidence" value="ECO:0007669"/>
    <property type="project" value="InterPro"/>
</dbReference>
<feature type="compositionally biased region" description="Basic residues" evidence="19">
    <location>
        <begin position="915"/>
        <end position="924"/>
    </location>
</feature>
<keyword evidence="4" id="KW-1003">Cell membrane</keyword>
<organism evidence="24 25">
    <name type="scientific">Bicyclus anynana</name>
    <name type="common">Squinting bush brown butterfly</name>
    <dbReference type="NCBI Taxonomy" id="110368"/>
    <lineage>
        <taxon>Eukaryota</taxon>
        <taxon>Metazoa</taxon>
        <taxon>Ecdysozoa</taxon>
        <taxon>Arthropoda</taxon>
        <taxon>Hexapoda</taxon>
        <taxon>Insecta</taxon>
        <taxon>Pterygota</taxon>
        <taxon>Neoptera</taxon>
        <taxon>Endopterygota</taxon>
        <taxon>Lepidoptera</taxon>
        <taxon>Glossata</taxon>
        <taxon>Ditrysia</taxon>
        <taxon>Papilionoidea</taxon>
        <taxon>Nymphalidae</taxon>
        <taxon>Satyrinae</taxon>
        <taxon>Satyrini</taxon>
        <taxon>Mycalesina</taxon>
        <taxon>Bicyclus</taxon>
    </lineage>
</organism>
<feature type="chain" id="PRO_5046017724" evidence="21">
    <location>
        <begin position="23"/>
        <end position="951"/>
    </location>
</feature>
<feature type="signal peptide" evidence="21">
    <location>
        <begin position="1"/>
        <end position="22"/>
    </location>
</feature>
<keyword evidence="18" id="KW-1015">Disulfide bond</keyword>
<feature type="compositionally biased region" description="Basic and acidic residues" evidence="19">
    <location>
        <begin position="867"/>
        <end position="885"/>
    </location>
</feature>
<keyword evidence="7" id="KW-0770">Synapse</keyword>
<feature type="domain" description="Ionotropic glutamate receptor C-terminal" evidence="22">
    <location>
        <begin position="414"/>
        <end position="785"/>
    </location>
</feature>
<evidence type="ECO:0000256" key="17">
    <source>
        <dbReference type="PIRSR" id="PIRSR601508-2"/>
    </source>
</evidence>
<dbReference type="PANTHER" id="PTHR18966">
    <property type="entry name" value="IONOTROPIC GLUTAMATE RECEPTOR"/>
    <property type="match status" value="1"/>
</dbReference>
<evidence type="ECO:0000313" key="25">
    <source>
        <dbReference type="RefSeq" id="XP_023937960.2"/>
    </source>
</evidence>
<comment type="similarity">
    <text evidence="2">Belongs to the glutamate-gated ion channel (TC 1.A.10.1) family.</text>
</comment>
<name>A0A6J1MQP0_BICAN</name>